<dbReference type="Gene3D" id="3.40.710.10">
    <property type="entry name" value="DD-peptidase/beta-lactamase superfamily"/>
    <property type="match status" value="2"/>
</dbReference>
<dbReference type="Pfam" id="PF02113">
    <property type="entry name" value="Peptidase_S13"/>
    <property type="match status" value="2"/>
</dbReference>
<organism evidence="4 5">
    <name type="scientific">Arenicella xantha</name>
    <dbReference type="NCBI Taxonomy" id="644221"/>
    <lineage>
        <taxon>Bacteria</taxon>
        <taxon>Pseudomonadati</taxon>
        <taxon>Pseudomonadota</taxon>
        <taxon>Gammaproteobacteria</taxon>
        <taxon>Arenicellales</taxon>
        <taxon>Arenicellaceae</taxon>
        <taxon>Arenicella</taxon>
    </lineage>
</organism>
<dbReference type="Proteomes" id="UP000253083">
    <property type="component" value="Unassembled WGS sequence"/>
</dbReference>
<dbReference type="SUPFAM" id="SSF56601">
    <property type="entry name" value="beta-lactamase/transpeptidase-like"/>
    <property type="match status" value="1"/>
</dbReference>
<dbReference type="FunCoup" id="A0A395JP56">
    <property type="interactions" value="232"/>
</dbReference>
<feature type="chain" id="PRO_5017454587" evidence="3">
    <location>
        <begin position="23"/>
        <end position="406"/>
    </location>
</feature>
<dbReference type="GO" id="GO:0004185">
    <property type="term" value="F:serine-type carboxypeptidase activity"/>
    <property type="evidence" value="ECO:0007669"/>
    <property type="project" value="InterPro"/>
</dbReference>
<name>A0A395JP56_9GAMM</name>
<gene>
    <name evidence="4" type="ORF">DFR28_103285</name>
</gene>
<dbReference type="EMBL" id="QNRT01000003">
    <property type="protein sequence ID" value="RBP49854.1"/>
    <property type="molecule type" value="Genomic_DNA"/>
</dbReference>
<dbReference type="Gene3D" id="3.50.80.20">
    <property type="entry name" value="D-Ala-D-Ala carboxypeptidase C, peptidase S13"/>
    <property type="match status" value="1"/>
</dbReference>
<comment type="similarity">
    <text evidence="1">Belongs to the peptidase S13 family.</text>
</comment>
<keyword evidence="2" id="KW-0378">Hydrolase</keyword>
<dbReference type="PANTHER" id="PTHR30023:SF0">
    <property type="entry name" value="PENICILLIN-SENSITIVE CARBOXYPEPTIDASE A"/>
    <property type="match status" value="1"/>
</dbReference>
<evidence type="ECO:0000256" key="2">
    <source>
        <dbReference type="ARBA" id="ARBA00022801"/>
    </source>
</evidence>
<dbReference type="InParanoid" id="A0A395JP56"/>
<dbReference type="AlphaFoldDB" id="A0A395JP56"/>
<keyword evidence="3" id="KW-0732">Signal</keyword>
<feature type="signal peptide" evidence="3">
    <location>
        <begin position="1"/>
        <end position="22"/>
    </location>
</feature>
<evidence type="ECO:0000256" key="3">
    <source>
        <dbReference type="SAM" id="SignalP"/>
    </source>
</evidence>
<sequence>MRCLTSLLIASMLIAFSSASIAGASFLQENLSVNDAVYVVDHAGKEIFNWQADKPLVPASLTKLATAYLALEKWGGEHHFTTDFYLAGDTLWVKGYGDPFLISEELELIAQRLSMLGLSTVRELKIDNTFFSITKVPGRSQVSDPYNAPMSAVAANFNTAMLRQHEGRLVSAEPQTPLTKTAQRVAQGIGVRATRVNLRNAINAQQNFAELLVAKCGWKDVRISVGQQVPTDVPRLFSYQNSRSLAEVLRGALEYSNNFIANQVFLKLAEQSQGNSVTFEAASAYARAVLEADFSWQGAVLQDGAGLTRDNRLSAYQLDDLLKALTPNKRLLKEYLIDRDDVNVFAKTGTLNAVHSFAGYIEFPAHSFRFVFNFNRTVPYQYRIRLLDKLVMDLKQQIAATSGDLQ</sequence>
<dbReference type="GO" id="GO:0000270">
    <property type="term" value="P:peptidoglycan metabolic process"/>
    <property type="evidence" value="ECO:0007669"/>
    <property type="project" value="TreeGrafter"/>
</dbReference>
<dbReference type="InterPro" id="IPR000667">
    <property type="entry name" value="Peptidase_S13"/>
</dbReference>
<evidence type="ECO:0000313" key="4">
    <source>
        <dbReference type="EMBL" id="RBP49854.1"/>
    </source>
</evidence>
<dbReference type="GO" id="GO:0006508">
    <property type="term" value="P:proteolysis"/>
    <property type="evidence" value="ECO:0007669"/>
    <property type="project" value="InterPro"/>
</dbReference>
<proteinExistence type="inferred from homology"/>
<dbReference type="OrthoDB" id="9802627at2"/>
<keyword evidence="5" id="KW-1185">Reference proteome</keyword>
<evidence type="ECO:0000313" key="5">
    <source>
        <dbReference type="Proteomes" id="UP000253083"/>
    </source>
</evidence>
<protein>
    <submittedName>
        <fullName evidence="4">D-alanyl-D-alanine carboxypeptidase/D-alanyl-D-alanine-endopeptidase (Penicillin-binding protein 4)</fullName>
    </submittedName>
</protein>
<keyword evidence="4" id="KW-0121">Carboxypeptidase</keyword>
<dbReference type="PRINTS" id="PR00922">
    <property type="entry name" value="DADACBPTASE3"/>
</dbReference>
<evidence type="ECO:0000256" key="1">
    <source>
        <dbReference type="ARBA" id="ARBA00006096"/>
    </source>
</evidence>
<reference evidence="4 5" key="1">
    <citation type="submission" date="2018-06" db="EMBL/GenBank/DDBJ databases">
        <title>Genomic Encyclopedia of Type Strains, Phase IV (KMG-IV): sequencing the most valuable type-strain genomes for metagenomic binning, comparative biology and taxonomic classification.</title>
        <authorList>
            <person name="Goeker M."/>
        </authorList>
    </citation>
    <scope>NUCLEOTIDE SEQUENCE [LARGE SCALE GENOMIC DNA]</scope>
    <source>
        <strain evidence="4 5">DSM 24032</strain>
    </source>
</reference>
<accession>A0A395JP56</accession>
<dbReference type="InterPro" id="IPR012338">
    <property type="entry name" value="Beta-lactam/transpept-like"/>
</dbReference>
<dbReference type="PANTHER" id="PTHR30023">
    <property type="entry name" value="D-ALANYL-D-ALANINE CARBOXYPEPTIDASE"/>
    <property type="match status" value="1"/>
</dbReference>
<comment type="caution">
    <text evidence="4">The sequence shown here is derived from an EMBL/GenBank/DDBJ whole genome shotgun (WGS) entry which is preliminary data.</text>
</comment>
<keyword evidence="4" id="KW-0645">Protease</keyword>